<name>F6I468_VITVI</name>
<reference evidence="6" key="1">
    <citation type="journal article" date="2007" name="Nature">
        <title>The grapevine genome sequence suggests ancestral hexaploidization in major angiosperm phyla.</title>
        <authorList>
            <consortium name="The French-Italian Public Consortium for Grapevine Genome Characterization."/>
            <person name="Jaillon O."/>
            <person name="Aury J.-M."/>
            <person name="Noel B."/>
            <person name="Policriti A."/>
            <person name="Clepet C."/>
            <person name="Casagrande A."/>
            <person name="Choisne N."/>
            <person name="Aubourg S."/>
            <person name="Vitulo N."/>
            <person name="Jubin C."/>
            <person name="Vezzi A."/>
            <person name="Legeai F."/>
            <person name="Hugueney P."/>
            <person name="Dasilva C."/>
            <person name="Horner D."/>
            <person name="Mica E."/>
            <person name="Jublot D."/>
            <person name="Poulain J."/>
            <person name="Bruyere C."/>
            <person name="Billault A."/>
            <person name="Segurens B."/>
            <person name="Gouyvenoux M."/>
            <person name="Ugarte E."/>
            <person name="Cattonaro F."/>
            <person name="Anthouard V."/>
            <person name="Vico V."/>
            <person name="Del Fabbro C."/>
            <person name="Alaux M."/>
            <person name="Di Gaspero G."/>
            <person name="Dumas V."/>
            <person name="Felice N."/>
            <person name="Paillard S."/>
            <person name="Juman I."/>
            <person name="Moroldo M."/>
            <person name="Scalabrin S."/>
            <person name="Canaguier A."/>
            <person name="Le Clainche I."/>
            <person name="Malacrida G."/>
            <person name="Durand E."/>
            <person name="Pesole G."/>
            <person name="Laucou V."/>
            <person name="Chatelet P."/>
            <person name="Merdinoglu D."/>
            <person name="Delledonne M."/>
            <person name="Pezzotti M."/>
            <person name="Lecharny A."/>
            <person name="Scarpelli C."/>
            <person name="Artiguenave F."/>
            <person name="Pe M.E."/>
            <person name="Valle G."/>
            <person name="Morgante M."/>
            <person name="Caboche M."/>
            <person name="Adam-Blondon A.-F."/>
            <person name="Weissenbach J."/>
            <person name="Quetier F."/>
            <person name="Wincker P."/>
        </authorList>
    </citation>
    <scope>NUCLEOTIDE SEQUENCE [LARGE SCALE GENOMIC DNA]</scope>
    <source>
        <strain evidence="6">cv. Pinot noir / PN40024</strain>
    </source>
</reference>
<dbReference type="PaxDb" id="29760-VIT_18s0041g01680.t01"/>
<protein>
    <recommendedName>
        <fullName evidence="4">C-JID domain-containing protein</fullName>
    </recommendedName>
</protein>
<accession>F6I468</accession>
<dbReference type="HOGENOM" id="CLU_827455_0_0_1"/>
<proteinExistence type="predicted"/>
<feature type="domain" description="C-JID" evidence="4">
    <location>
        <begin position="77"/>
        <end position="168"/>
    </location>
</feature>
<feature type="compositionally biased region" description="Polar residues" evidence="3">
    <location>
        <begin position="177"/>
        <end position="203"/>
    </location>
</feature>
<evidence type="ECO:0000313" key="5">
    <source>
        <dbReference type="EMBL" id="CCB61648.1"/>
    </source>
</evidence>
<dbReference type="Pfam" id="PF20160">
    <property type="entry name" value="C-JID"/>
    <property type="match status" value="1"/>
</dbReference>
<keyword evidence="2" id="KW-0677">Repeat</keyword>
<dbReference type="EMBL" id="FN596744">
    <property type="protein sequence ID" value="CCB61648.1"/>
    <property type="molecule type" value="Genomic_DNA"/>
</dbReference>
<evidence type="ECO:0000256" key="1">
    <source>
        <dbReference type="ARBA" id="ARBA00022614"/>
    </source>
</evidence>
<feature type="region of interest" description="Disordered" evidence="3">
    <location>
        <begin position="126"/>
        <end position="215"/>
    </location>
</feature>
<dbReference type="InterPro" id="IPR045344">
    <property type="entry name" value="C-JID"/>
</dbReference>
<dbReference type="Proteomes" id="UP000009183">
    <property type="component" value="Chromosome 18"/>
</dbReference>
<keyword evidence="1" id="KW-0433">Leucine-rich repeat</keyword>
<evidence type="ECO:0000313" key="6">
    <source>
        <dbReference type="Proteomes" id="UP000009183"/>
    </source>
</evidence>
<evidence type="ECO:0000256" key="3">
    <source>
        <dbReference type="SAM" id="MobiDB-lite"/>
    </source>
</evidence>
<keyword evidence="6" id="KW-1185">Reference proteome</keyword>
<evidence type="ECO:0000259" key="4">
    <source>
        <dbReference type="Pfam" id="PF20160"/>
    </source>
</evidence>
<dbReference type="AlphaFoldDB" id="F6I468"/>
<sequence>MRIVRVVFHQGPRLCLFILWSIASNQKFRYDSHARFLFLLCPLNLHGAFVQVPRIHAGCTFFVGNGISIVVPRSSGILEWIRYQSMGGYKVTIELPPNWYENKELLGFALCCVYESNNGFVFESRYESTDTSDNEPDNGSAYESQHESADTSNNEPDNGSAYKSADTSDNEPDNGSAYESTYESQNESADTSNNEPTNGSAYESENETAHTSDNEEPVEFYCNLSIRGNNQSTVVDSFKLGSYCANDVASDIVWVIFYPKVAFKEAIKEWYRSNQWTHFMASFGGFGRDNHVEAPKELPKKTKLFFGHSIVLREKVDSLKYKVQKAKAISKAAKKE</sequence>
<evidence type="ECO:0000256" key="2">
    <source>
        <dbReference type="ARBA" id="ARBA00022737"/>
    </source>
</evidence>
<gene>
    <name evidence="5" type="ordered locus">VIT_18s0041g01680</name>
</gene>
<organism evidence="5 6">
    <name type="scientific">Vitis vinifera</name>
    <name type="common">Grape</name>
    <dbReference type="NCBI Taxonomy" id="29760"/>
    <lineage>
        <taxon>Eukaryota</taxon>
        <taxon>Viridiplantae</taxon>
        <taxon>Streptophyta</taxon>
        <taxon>Embryophyta</taxon>
        <taxon>Tracheophyta</taxon>
        <taxon>Spermatophyta</taxon>
        <taxon>Magnoliopsida</taxon>
        <taxon>eudicotyledons</taxon>
        <taxon>Gunneridae</taxon>
        <taxon>Pentapetalae</taxon>
        <taxon>rosids</taxon>
        <taxon>Vitales</taxon>
        <taxon>Vitaceae</taxon>
        <taxon>Viteae</taxon>
        <taxon>Vitis</taxon>
    </lineage>
</organism>
<dbReference type="InParanoid" id="F6I468"/>